<evidence type="ECO:0000313" key="2">
    <source>
        <dbReference type="EMBL" id="QWV97471.1"/>
    </source>
</evidence>
<evidence type="ECO:0000313" key="3">
    <source>
        <dbReference type="Proteomes" id="UP000683493"/>
    </source>
</evidence>
<name>A0ABX8JJX3_9BACT</name>
<gene>
    <name evidence="2" type="ORF">KP005_19385</name>
</gene>
<evidence type="ECO:0008006" key="4">
    <source>
        <dbReference type="Google" id="ProtNLM"/>
    </source>
</evidence>
<proteinExistence type="predicted"/>
<dbReference type="EMBL" id="CP076724">
    <property type="protein sequence ID" value="QWV97471.1"/>
    <property type="molecule type" value="Genomic_DNA"/>
</dbReference>
<protein>
    <recommendedName>
        <fullName evidence="4">Anti-sigma factor NepR domain-containing protein</fullName>
    </recommendedName>
</protein>
<keyword evidence="3" id="KW-1185">Reference proteome</keyword>
<organism evidence="2 3">
    <name type="scientific">Geomonas diazotrophica</name>
    <dbReference type="NCBI Taxonomy" id="2843197"/>
    <lineage>
        <taxon>Bacteria</taxon>
        <taxon>Pseudomonadati</taxon>
        <taxon>Thermodesulfobacteriota</taxon>
        <taxon>Desulfuromonadia</taxon>
        <taxon>Geobacterales</taxon>
        <taxon>Geobacteraceae</taxon>
        <taxon>Geomonas</taxon>
    </lineage>
</organism>
<feature type="region of interest" description="Disordered" evidence="1">
    <location>
        <begin position="1"/>
        <end position="33"/>
    </location>
</feature>
<sequence length="90" mass="10310">MMTTERKSATGGKPAALGDTTTERVANVSHTSHDSKLELRYQQLITDRRVRGYLLERADYLEGRQEQELMHLVDAILTVLTADEPRRLQR</sequence>
<reference evidence="2 3" key="1">
    <citation type="submission" date="2021-06" db="EMBL/GenBank/DDBJ databases">
        <title>Gemonas diversity in paddy soil.</title>
        <authorList>
            <person name="Liu G."/>
        </authorList>
    </citation>
    <scope>NUCLEOTIDE SEQUENCE [LARGE SCALE GENOMIC DNA]</scope>
    <source>
        <strain evidence="2 3">RG29</strain>
    </source>
</reference>
<evidence type="ECO:0000256" key="1">
    <source>
        <dbReference type="SAM" id="MobiDB-lite"/>
    </source>
</evidence>
<feature type="compositionally biased region" description="Polar residues" evidence="1">
    <location>
        <begin position="19"/>
        <end position="30"/>
    </location>
</feature>
<accession>A0ABX8JJX3</accession>
<dbReference type="Proteomes" id="UP000683493">
    <property type="component" value="Chromosome"/>
</dbReference>